<evidence type="ECO:0000256" key="1">
    <source>
        <dbReference type="SAM" id="MobiDB-lite"/>
    </source>
</evidence>
<dbReference type="PANTHER" id="PTHR37305">
    <property type="entry name" value="INTEGRAL MEMBRANE PROTEIN-RELATED"/>
    <property type="match status" value="1"/>
</dbReference>
<sequence length="536" mass="54252">MTTTLDRAAHRSTRPARGGFGRLLHAEWTKFRTVRGWVLTTIGSALVICLVGLLATAAVHERGGDAPGALPVGPGGEAVNDSFTFVHQPLAGDGTLTVSVSSLTGEGEGEGDDGGAGEGEASARGGEGGKGGRSVLAPWAKAGIIVKDSLEQGSSYASVMVTGAHGVRMQYDFTHDTAGLPGEVSPESPRLLRLRRSGDVITGYQSVDGDHWTEVGTARLPGLSRTPQVGLFVTSPSVAEPTGTGTGFSPAVATGTFDTVSLEGGWSAGTWLTGQVGRDAGTSGSYTRSTSSEAVASGGDFTLTGAGDIAPVVGGPAASGVRTVENFLVGAFAGLIMLVVVAASYITAEYRRGLIAVTLAAGPGRSRVLVAKALVMGSVAFAAGLASAAVTVPFGGSRSSANGFPVLTVPTATELRVVVGTGLVLATTSVLALALGTVLRRSAVAITVVVVGMVLPYLLATAAVLPEGASDWLLKVTPAAGFALQQSVERYDQVVSVYSPATGYHPLAPWEGFAVLCAYTALAFGAAVALLRRRDG</sequence>
<feature type="transmembrane region" description="Helical" evidence="2">
    <location>
        <begin position="327"/>
        <end position="348"/>
    </location>
</feature>
<dbReference type="Proteomes" id="UP001622594">
    <property type="component" value="Chromosome"/>
</dbReference>
<feature type="transmembrane region" description="Helical" evidence="2">
    <location>
        <begin position="512"/>
        <end position="531"/>
    </location>
</feature>
<accession>A0ABZ1L4L2</accession>
<reference evidence="3 4" key="1">
    <citation type="submission" date="2022-10" db="EMBL/GenBank/DDBJ databases">
        <title>The complete genomes of actinobacterial strains from the NBC collection.</title>
        <authorList>
            <person name="Joergensen T.S."/>
            <person name="Alvarez Arevalo M."/>
            <person name="Sterndorff E.B."/>
            <person name="Faurdal D."/>
            <person name="Vuksanovic O."/>
            <person name="Mourched A.-S."/>
            <person name="Charusanti P."/>
            <person name="Shaw S."/>
            <person name="Blin K."/>
            <person name="Weber T."/>
        </authorList>
    </citation>
    <scope>NUCLEOTIDE SEQUENCE [LARGE SCALE GENOMIC DNA]</scope>
    <source>
        <strain evidence="3 4">NBC_00123</strain>
    </source>
</reference>
<evidence type="ECO:0000256" key="2">
    <source>
        <dbReference type="SAM" id="Phobius"/>
    </source>
</evidence>
<keyword evidence="2" id="KW-0812">Transmembrane</keyword>
<evidence type="ECO:0000313" key="3">
    <source>
        <dbReference type="EMBL" id="WTR68900.1"/>
    </source>
</evidence>
<feature type="transmembrane region" description="Helical" evidence="2">
    <location>
        <begin position="415"/>
        <end position="436"/>
    </location>
</feature>
<feature type="region of interest" description="Disordered" evidence="1">
    <location>
        <begin position="100"/>
        <end position="132"/>
    </location>
</feature>
<keyword evidence="2" id="KW-0472">Membrane</keyword>
<feature type="transmembrane region" description="Helical" evidence="2">
    <location>
        <begin position="443"/>
        <end position="465"/>
    </location>
</feature>
<organism evidence="3 4">
    <name type="scientific">Streptomyces zaomyceticus</name>
    <dbReference type="NCBI Taxonomy" id="68286"/>
    <lineage>
        <taxon>Bacteria</taxon>
        <taxon>Bacillati</taxon>
        <taxon>Actinomycetota</taxon>
        <taxon>Actinomycetes</taxon>
        <taxon>Kitasatosporales</taxon>
        <taxon>Streptomycetaceae</taxon>
        <taxon>Streptomyces</taxon>
    </lineage>
</organism>
<protein>
    <submittedName>
        <fullName evidence="3">ABC transporter permease subunit</fullName>
    </submittedName>
</protein>
<name>A0ABZ1L4L2_9ACTN</name>
<proteinExistence type="predicted"/>
<keyword evidence="4" id="KW-1185">Reference proteome</keyword>
<feature type="transmembrane region" description="Helical" evidence="2">
    <location>
        <begin position="369"/>
        <end position="395"/>
    </location>
</feature>
<dbReference type="EMBL" id="CP108188">
    <property type="protein sequence ID" value="WTR68900.1"/>
    <property type="molecule type" value="Genomic_DNA"/>
</dbReference>
<dbReference type="PANTHER" id="PTHR37305:SF1">
    <property type="entry name" value="MEMBRANE PROTEIN"/>
    <property type="match status" value="1"/>
</dbReference>
<feature type="transmembrane region" description="Helical" evidence="2">
    <location>
        <begin position="37"/>
        <end position="59"/>
    </location>
</feature>
<dbReference type="RefSeq" id="WP_406333689.1">
    <property type="nucleotide sequence ID" value="NZ_CP108188.1"/>
</dbReference>
<keyword evidence="2" id="KW-1133">Transmembrane helix</keyword>
<gene>
    <name evidence="3" type="ORF">OG814_06260</name>
</gene>
<evidence type="ECO:0000313" key="4">
    <source>
        <dbReference type="Proteomes" id="UP001622594"/>
    </source>
</evidence>
<dbReference type="Gene3D" id="2.60.120.200">
    <property type="match status" value="1"/>
</dbReference>